<gene>
    <name evidence="2" type="ORF">JVT61DRAFT_4387</name>
</gene>
<evidence type="ECO:0000313" key="2">
    <source>
        <dbReference type="EMBL" id="KAG6374356.1"/>
    </source>
</evidence>
<sequence>MNTQSARLLQLALPLVKTHGFTRTALARAVLELPQPHAEPLPDAAVTALFGHGDNARRTLIRAWLDDACCRMEQDHASASASTVTMRDVLHARLRMNEPVLGHLAQGFALLSTSSRLVPLPPDPLPVLEHAARVADQACWIAEPDRKEMAWYTRRATVSGIYLAAELHQLTSPSTAASFLDHLVENSAAAEGAVREVSLYGSYILSSWKGITKSLL</sequence>
<proteinExistence type="predicted"/>
<organism evidence="2 3">
    <name type="scientific">Boletus reticuloceps</name>
    <dbReference type="NCBI Taxonomy" id="495285"/>
    <lineage>
        <taxon>Eukaryota</taxon>
        <taxon>Fungi</taxon>
        <taxon>Dikarya</taxon>
        <taxon>Basidiomycota</taxon>
        <taxon>Agaricomycotina</taxon>
        <taxon>Agaricomycetes</taxon>
        <taxon>Agaricomycetidae</taxon>
        <taxon>Boletales</taxon>
        <taxon>Boletineae</taxon>
        <taxon>Boletaceae</taxon>
        <taxon>Boletoideae</taxon>
        <taxon>Boletus</taxon>
    </lineage>
</organism>
<name>A0A8I3A798_9AGAM</name>
<dbReference type="Proteomes" id="UP000683000">
    <property type="component" value="Unassembled WGS sequence"/>
</dbReference>
<protein>
    <recommendedName>
        <fullName evidence="1">COQ9 C-terminal domain-containing protein</fullName>
    </recommendedName>
</protein>
<evidence type="ECO:0000259" key="1">
    <source>
        <dbReference type="Pfam" id="PF08511"/>
    </source>
</evidence>
<keyword evidence="3" id="KW-1185">Reference proteome</keyword>
<comment type="caution">
    <text evidence="2">The sequence shown here is derived from an EMBL/GenBank/DDBJ whole genome shotgun (WGS) entry which is preliminary data.</text>
</comment>
<dbReference type="InterPro" id="IPR013718">
    <property type="entry name" value="COQ9_C"/>
</dbReference>
<feature type="domain" description="COQ9 C-terminal" evidence="1">
    <location>
        <begin position="128"/>
        <end position="187"/>
    </location>
</feature>
<dbReference type="OrthoDB" id="619536at2759"/>
<dbReference type="EMBL" id="JAGFBS010000018">
    <property type="protein sequence ID" value="KAG6374356.1"/>
    <property type="molecule type" value="Genomic_DNA"/>
</dbReference>
<reference evidence="2" key="1">
    <citation type="submission" date="2021-03" db="EMBL/GenBank/DDBJ databases">
        <title>Evolutionary innovations through gain and loss of genes in the ectomycorrhizal Boletales.</title>
        <authorList>
            <person name="Wu G."/>
            <person name="Miyauchi S."/>
            <person name="Morin E."/>
            <person name="Yang Z.-L."/>
            <person name="Xu J."/>
            <person name="Martin F.M."/>
        </authorList>
    </citation>
    <scope>NUCLEOTIDE SEQUENCE</scope>
    <source>
        <strain evidence="2">BR01</strain>
    </source>
</reference>
<accession>A0A8I3A798</accession>
<dbReference type="Pfam" id="PF08511">
    <property type="entry name" value="COQ9"/>
    <property type="match status" value="1"/>
</dbReference>
<dbReference type="AlphaFoldDB" id="A0A8I3A798"/>
<evidence type="ECO:0000313" key="3">
    <source>
        <dbReference type="Proteomes" id="UP000683000"/>
    </source>
</evidence>